<reference evidence="1" key="1">
    <citation type="submission" date="2019-12" db="EMBL/GenBank/DDBJ databases">
        <title>The DNA Methylation Landscape of Giant Viruses.</title>
        <authorList>
            <person name="Jeudy S."/>
            <person name="Rigou S."/>
            <person name="Alempic J.-M."/>
            <person name="Claverie J.-M."/>
            <person name="Abergel C."/>
            <person name="Legendre M."/>
        </authorList>
    </citation>
    <scope>NUCLEOTIDE SEQUENCE</scope>
    <source>
        <strain evidence="1">P4</strain>
    </source>
</reference>
<dbReference type="EMBL" id="MN873693">
    <property type="protein sequence ID" value="QIN54641.1"/>
    <property type="molecule type" value="Genomic_DNA"/>
</dbReference>
<dbReference type="Proteomes" id="UP001224087">
    <property type="component" value="Segment"/>
</dbReference>
<protein>
    <submittedName>
        <fullName evidence="1">Uncharacterized protein</fullName>
    </submittedName>
</protein>
<evidence type="ECO:0000313" key="2">
    <source>
        <dbReference type="Proteomes" id="UP001224087"/>
    </source>
</evidence>
<name>A0A6G8MYJ9_9VIRU</name>
<evidence type="ECO:0000313" key="1">
    <source>
        <dbReference type="EMBL" id="QIN54641.1"/>
    </source>
</evidence>
<organism evidence="1 2">
    <name type="scientific">Cedratvirus kamchatka</name>
    <dbReference type="NCBI Taxonomy" id="2716914"/>
    <lineage>
        <taxon>Viruses</taxon>
        <taxon>Pithoviruses</taxon>
        <taxon>Orthocedratvirinae</taxon>
        <taxon>Alphacedratvirus</taxon>
        <taxon>Alphacedratvirus rossiense</taxon>
    </lineage>
</organism>
<proteinExistence type="predicted"/>
<keyword evidence="2" id="KW-1185">Reference proteome</keyword>
<accession>A0A6G8MYJ9</accession>
<gene>
    <name evidence="1" type="primary">ck516</name>
</gene>
<sequence length="254" mass="29374">MQPVKKEFPFTFTCPEELLWGQLHTLGYGYESEKRDEPASAEGGHTSGTIIQSDFNFKVAAKEGTWVVDKIAEITVFHHQDQSMKQVLQEVNNLQVDYVLFQPNPDSRLLYVNRYDWSGHYGKWQYELGQGLECYACEEPEEGDIVSSAFTDLVGLWDEDKISKYVYNRLFLSSPQGFPLIKDYLKDKDLDDNALLQREGEDLGVVVCGDEDMDYDFAWMLFDQDKKKLIAFVYDPCMELGNDTCQELEEFLKE</sequence>